<feature type="domain" description="Nephrocystin 3-like N-terminal" evidence="2">
    <location>
        <begin position="89"/>
        <end position="245"/>
    </location>
</feature>
<protein>
    <recommendedName>
        <fullName evidence="2">Nephrocystin 3-like N-terminal domain-containing protein</fullName>
    </recommendedName>
</protein>
<evidence type="ECO:0000313" key="4">
    <source>
        <dbReference type="Proteomes" id="UP001063166"/>
    </source>
</evidence>
<dbReference type="InterPro" id="IPR056884">
    <property type="entry name" value="NPHP3-like_N"/>
</dbReference>
<keyword evidence="4" id="KW-1185">Reference proteome</keyword>
<evidence type="ECO:0000259" key="2">
    <source>
        <dbReference type="Pfam" id="PF24883"/>
    </source>
</evidence>
<dbReference type="SUPFAM" id="SSF52540">
    <property type="entry name" value="P-loop containing nucleoside triphosphate hydrolases"/>
    <property type="match status" value="1"/>
</dbReference>
<keyword evidence="1" id="KW-0677">Repeat</keyword>
<dbReference type="PANTHER" id="PTHR10039">
    <property type="entry name" value="AMELOGENIN"/>
    <property type="match status" value="1"/>
</dbReference>
<gene>
    <name evidence="3" type="ORF">LshimejAT787_0409120</name>
</gene>
<evidence type="ECO:0000256" key="1">
    <source>
        <dbReference type="ARBA" id="ARBA00022737"/>
    </source>
</evidence>
<name>A0A9P3PM66_LYOSH</name>
<comment type="caution">
    <text evidence="3">The sequence shown here is derived from an EMBL/GenBank/DDBJ whole genome shotgun (WGS) entry which is preliminary data.</text>
</comment>
<dbReference type="PANTHER" id="PTHR10039:SF14">
    <property type="entry name" value="NACHT DOMAIN-CONTAINING PROTEIN"/>
    <property type="match status" value="1"/>
</dbReference>
<proteinExistence type="predicted"/>
<dbReference type="Gene3D" id="3.40.50.300">
    <property type="entry name" value="P-loop containing nucleotide triphosphate hydrolases"/>
    <property type="match status" value="1"/>
</dbReference>
<accession>A0A9P3PM66</accession>
<dbReference type="EMBL" id="BRPK01000004">
    <property type="protein sequence ID" value="GLB37861.1"/>
    <property type="molecule type" value="Genomic_DNA"/>
</dbReference>
<dbReference type="OrthoDB" id="4760524at2759"/>
<dbReference type="InterPro" id="IPR027417">
    <property type="entry name" value="P-loop_NTPase"/>
</dbReference>
<dbReference type="Proteomes" id="UP001063166">
    <property type="component" value="Unassembled WGS sequence"/>
</dbReference>
<dbReference type="AlphaFoldDB" id="A0A9P3PM66"/>
<sequence length="891" mass="100831">MAFANAHNTTVYGSHFTDIQGDYNIYNVTGPISVNSPEPGLQALLKVIYSGGGFDSQERYPPPRCHAGTRVGILDEIFRWFDAGPAIERGPVLWLHGPAGAGKSAIAQTICERAAERGNLAASLFFSRGKRDESARLFATIAFQLAMSIPGHRVRVQDAIDRDPLVIHKATGTQIQKLIVEPLQAMWSDSDIVHAPAPQSACPSLVVIDGLDECKGSDAQVHILTHILDLVQNHFTPLRFMIVSRPEPHLDHCFNKTGLSSLTTEISISGDRQSREDVRTYLVAEFERMYCSERHSIIFSNTARPFPSPDDVKLLVDRSEGYFIYASTIIQFLDEEFFSPVDRLEEVINATSSRPSPFAELDALYHQVLSTNPNTALVNQILGVLVWHPSPTLGEICYLLDLSPERVLLNLRGLHSVVTIMSFSDAEPLIHRSIFPTHKSLCDFLLDASRAGKHYIDFQKIDGHLSLRHLDVLQSWAKVYVTSDSHLTRQLIVKRLVALVRETSTHAKSIIERLGAIDSGTWLLLMKHHRDLSVSESAKDSYDHGYWSMVEIFNYGVHLLQDLNLDLTARILTLRDMAYRVYVPAKSPDESLVYHSICALYGDLREVHIFQILGVHDLPHDVHLMARAIMDLLMKIPSRAILQKFGSPVNPSAYFDFKHYMTDVTRCVPCGELGRHSEYKRPHYQSTATEYQYARLYWALHLSRADHTNHAHLTHLLEHVPRSYLIDTEYFSSAMHDAQQFEETSDKPVGSEPFLPHQKDPRPKSVWILNSFHPQVQKASDYLDEFRKDDHAKARLVLSWLEAIDNPPPRLLAYWRAYYREISLELAREIDENDAIKRLDRHAQFKINAFVLEWISLALKQCEGTNLSEPVPIVLSSTIPQVDATSSRATP</sequence>
<reference evidence="3" key="1">
    <citation type="submission" date="2022-07" db="EMBL/GenBank/DDBJ databases">
        <title>The genome of Lyophyllum shimeji provides insight into the initial evolution of ectomycorrhizal fungal genome.</title>
        <authorList>
            <person name="Kobayashi Y."/>
            <person name="Shibata T."/>
            <person name="Hirakawa H."/>
            <person name="Shigenobu S."/>
            <person name="Nishiyama T."/>
            <person name="Yamada A."/>
            <person name="Hasebe M."/>
            <person name="Kawaguchi M."/>
        </authorList>
    </citation>
    <scope>NUCLEOTIDE SEQUENCE</scope>
    <source>
        <strain evidence="3">AT787</strain>
    </source>
</reference>
<evidence type="ECO:0000313" key="3">
    <source>
        <dbReference type="EMBL" id="GLB37861.1"/>
    </source>
</evidence>
<dbReference type="Pfam" id="PF24883">
    <property type="entry name" value="NPHP3_N"/>
    <property type="match status" value="1"/>
</dbReference>
<organism evidence="3 4">
    <name type="scientific">Lyophyllum shimeji</name>
    <name type="common">Hon-shimeji</name>
    <name type="synonym">Tricholoma shimeji</name>
    <dbReference type="NCBI Taxonomy" id="47721"/>
    <lineage>
        <taxon>Eukaryota</taxon>
        <taxon>Fungi</taxon>
        <taxon>Dikarya</taxon>
        <taxon>Basidiomycota</taxon>
        <taxon>Agaricomycotina</taxon>
        <taxon>Agaricomycetes</taxon>
        <taxon>Agaricomycetidae</taxon>
        <taxon>Agaricales</taxon>
        <taxon>Tricholomatineae</taxon>
        <taxon>Lyophyllaceae</taxon>
        <taxon>Lyophyllum</taxon>
    </lineage>
</organism>